<sequence length="90" mass="10850">MPILIRWRTFESFVKILAPKLRPAILEMLQRLPYHGHLWQKHLQVLPESKSKYCFTKKVERRRKKENSSLNLCTGLVWTHRCFFRNGNAK</sequence>
<accession>A0A2P2M472</accession>
<dbReference type="AlphaFoldDB" id="A0A2P2M472"/>
<reference evidence="1" key="1">
    <citation type="submission" date="2018-02" db="EMBL/GenBank/DDBJ databases">
        <title>Rhizophora mucronata_Transcriptome.</title>
        <authorList>
            <person name="Meera S.P."/>
            <person name="Sreeshan A."/>
            <person name="Augustine A."/>
        </authorList>
    </citation>
    <scope>NUCLEOTIDE SEQUENCE</scope>
    <source>
        <tissue evidence="1">Leaf</tissue>
    </source>
</reference>
<protein>
    <submittedName>
        <fullName evidence="1">MATE efflux family protein 1</fullName>
    </submittedName>
</protein>
<dbReference type="EMBL" id="GGEC01044535">
    <property type="protein sequence ID" value="MBX25019.1"/>
    <property type="molecule type" value="Transcribed_RNA"/>
</dbReference>
<evidence type="ECO:0000313" key="1">
    <source>
        <dbReference type="EMBL" id="MBX25019.1"/>
    </source>
</evidence>
<name>A0A2P2M472_RHIMU</name>
<proteinExistence type="predicted"/>
<organism evidence="1">
    <name type="scientific">Rhizophora mucronata</name>
    <name type="common">Asiatic mangrove</name>
    <dbReference type="NCBI Taxonomy" id="61149"/>
    <lineage>
        <taxon>Eukaryota</taxon>
        <taxon>Viridiplantae</taxon>
        <taxon>Streptophyta</taxon>
        <taxon>Embryophyta</taxon>
        <taxon>Tracheophyta</taxon>
        <taxon>Spermatophyta</taxon>
        <taxon>Magnoliopsida</taxon>
        <taxon>eudicotyledons</taxon>
        <taxon>Gunneridae</taxon>
        <taxon>Pentapetalae</taxon>
        <taxon>rosids</taxon>
        <taxon>fabids</taxon>
        <taxon>Malpighiales</taxon>
        <taxon>Rhizophoraceae</taxon>
        <taxon>Rhizophora</taxon>
    </lineage>
</organism>